<sequence length="183" mass="20001">LYFNSQSRGPFSVLGCTYLKISQDNHFQPISTVTNNTSVNFFFPGQDACKSEGEFCSKTVFHRCCGQLICDLDWVGSGKCVKCLDKANFCLKNSECCSKSCSKLAKPRENSAVRQFFIDVVANLSVIWNGLAVENALNVSRKETFASTTASAAASGVHGYPASRTHEVTIPVITSSYPFILLI</sequence>
<dbReference type="GO" id="GO:0005576">
    <property type="term" value="C:extracellular region"/>
    <property type="evidence" value="ECO:0007669"/>
    <property type="project" value="UniProtKB-SubCell"/>
</dbReference>
<comment type="subcellular location">
    <subcellularLocation>
        <location evidence="1">Secreted</location>
    </subcellularLocation>
</comment>
<keyword evidence="2" id="KW-0964">Secreted</keyword>
<feature type="domain" description="UPF0506" evidence="6">
    <location>
        <begin position="49"/>
        <end position="104"/>
    </location>
</feature>
<evidence type="ECO:0000313" key="7">
    <source>
        <dbReference type="WBParaSite" id="SSLN_0000516701-mRNA-1"/>
    </source>
</evidence>
<proteinExistence type="predicted"/>
<keyword evidence="4" id="KW-0960">Knottin</keyword>
<evidence type="ECO:0000259" key="6">
    <source>
        <dbReference type="Pfam" id="PF11703"/>
    </source>
</evidence>
<evidence type="ECO:0000256" key="4">
    <source>
        <dbReference type="ARBA" id="ARBA00022854"/>
    </source>
</evidence>
<dbReference type="WBParaSite" id="SSLN_0000516701-mRNA-1">
    <property type="protein sequence ID" value="SSLN_0000516701-mRNA-1"/>
    <property type="gene ID" value="SSLN_0000516701"/>
</dbReference>
<evidence type="ECO:0000256" key="1">
    <source>
        <dbReference type="ARBA" id="ARBA00004613"/>
    </source>
</evidence>
<name>A0A183SLA6_SCHSO</name>
<keyword evidence="5" id="KW-1015">Disulfide bond</keyword>
<reference evidence="7" key="1">
    <citation type="submission" date="2016-06" db="UniProtKB">
        <authorList>
            <consortium name="WormBaseParasite"/>
        </authorList>
    </citation>
    <scope>IDENTIFICATION</scope>
</reference>
<dbReference type="AlphaFoldDB" id="A0A183SLA6"/>
<keyword evidence="3" id="KW-0732">Signal</keyword>
<evidence type="ECO:0000256" key="3">
    <source>
        <dbReference type="ARBA" id="ARBA00022729"/>
    </source>
</evidence>
<dbReference type="Pfam" id="PF11703">
    <property type="entry name" value="UPF0506"/>
    <property type="match status" value="1"/>
</dbReference>
<evidence type="ECO:0000256" key="2">
    <source>
        <dbReference type="ARBA" id="ARBA00022525"/>
    </source>
</evidence>
<organism evidence="7">
    <name type="scientific">Schistocephalus solidus</name>
    <name type="common">Tapeworm</name>
    <dbReference type="NCBI Taxonomy" id="70667"/>
    <lineage>
        <taxon>Eukaryota</taxon>
        <taxon>Metazoa</taxon>
        <taxon>Spiralia</taxon>
        <taxon>Lophotrochozoa</taxon>
        <taxon>Platyhelminthes</taxon>
        <taxon>Cestoda</taxon>
        <taxon>Eucestoda</taxon>
        <taxon>Diphyllobothriidea</taxon>
        <taxon>Diphyllobothriidae</taxon>
        <taxon>Schistocephalus</taxon>
    </lineage>
</organism>
<protein>
    <submittedName>
        <fullName evidence="7">UPF0506 domain-containing protein</fullName>
    </submittedName>
</protein>
<evidence type="ECO:0000256" key="5">
    <source>
        <dbReference type="ARBA" id="ARBA00023157"/>
    </source>
</evidence>
<dbReference type="InterPro" id="IPR021712">
    <property type="entry name" value="UPF0506"/>
</dbReference>
<accession>A0A183SLA6</accession>